<reference evidence="2" key="1">
    <citation type="journal article" date="2015" name="Nature">
        <title>Complex archaea that bridge the gap between prokaryotes and eukaryotes.</title>
        <authorList>
            <person name="Spang A."/>
            <person name="Saw J.H."/>
            <person name="Jorgensen S.L."/>
            <person name="Zaremba-Niedzwiedzka K."/>
            <person name="Martijn J."/>
            <person name="Lind A.E."/>
            <person name="van Eijk R."/>
            <person name="Schleper C."/>
            <person name="Guy L."/>
            <person name="Ettema T.J."/>
        </authorList>
    </citation>
    <scope>NUCLEOTIDE SEQUENCE</scope>
</reference>
<feature type="region of interest" description="Disordered" evidence="1">
    <location>
        <begin position="195"/>
        <end position="216"/>
    </location>
</feature>
<comment type="caution">
    <text evidence="2">The sequence shown here is derived from an EMBL/GenBank/DDBJ whole genome shotgun (WGS) entry which is preliminary data.</text>
</comment>
<accession>A0A0F9AWL3</accession>
<protein>
    <submittedName>
        <fullName evidence="2">Uncharacterized protein</fullName>
    </submittedName>
</protein>
<evidence type="ECO:0000256" key="1">
    <source>
        <dbReference type="SAM" id="MobiDB-lite"/>
    </source>
</evidence>
<sequence length="216" mass="24470">PLELSDELLNQLLDAKLGEQLSWDELTERYEELTGKHVAHNSLKSAMLRDAPARLVPGRVGARIRETVELLWENVDTMQLMLYMVNGTFIEWTLMHDRRVRHLIDDEVGWAEKDQERLDRLWAQLTGFFFQLSSLMKETSPDSMPSFGLLIQAGGKVEVSAAAAGGDIKVIVEQALAEVGDKTRLMLEGVNNKHREEGRGHYRPPIEGEFEQSDGE</sequence>
<evidence type="ECO:0000313" key="2">
    <source>
        <dbReference type="EMBL" id="KKK76621.1"/>
    </source>
</evidence>
<dbReference type="AlphaFoldDB" id="A0A0F9AWL3"/>
<name>A0A0F9AWL3_9ZZZZ</name>
<proteinExistence type="predicted"/>
<organism evidence="2">
    <name type="scientific">marine sediment metagenome</name>
    <dbReference type="NCBI Taxonomy" id="412755"/>
    <lineage>
        <taxon>unclassified sequences</taxon>
        <taxon>metagenomes</taxon>
        <taxon>ecological metagenomes</taxon>
    </lineage>
</organism>
<gene>
    <name evidence="2" type="ORF">LCGC14_2861800</name>
</gene>
<dbReference type="EMBL" id="LAZR01055327">
    <property type="protein sequence ID" value="KKK76621.1"/>
    <property type="molecule type" value="Genomic_DNA"/>
</dbReference>
<feature type="non-terminal residue" evidence="2">
    <location>
        <position position="1"/>
    </location>
</feature>
<feature type="compositionally biased region" description="Basic and acidic residues" evidence="1">
    <location>
        <begin position="195"/>
        <end position="206"/>
    </location>
</feature>